<dbReference type="EMBL" id="AORZ01000014">
    <property type="protein sequence ID" value="EMF01265.1"/>
    <property type="molecule type" value="Genomic_DNA"/>
</dbReference>
<evidence type="ECO:0000313" key="2">
    <source>
        <dbReference type="Proteomes" id="UP000011740"/>
    </source>
</evidence>
<dbReference type="Proteomes" id="UP000011740">
    <property type="component" value="Unassembled WGS sequence"/>
</dbReference>
<reference evidence="1 2" key="1">
    <citation type="journal article" date="2013" name="Genome Announc.">
        <title>Whole-Genome Shotgun Assembly and Analysis of the Genome of Streptomyces mobaraensis DSM 40847, a Strain for Industrial Production of Microbial Transglutaminase.</title>
        <authorList>
            <person name="Yang H."/>
            <person name="He T."/>
            <person name="Wu W."/>
            <person name="Zhu W."/>
            <person name="Lu B."/>
            <person name="Sun W."/>
        </authorList>
    </citation>
    <scope>NUCLEOTIDE SEQUENCE [LARGE SCALE GENOMIC DNA]</scope>
    <source>
        <strain evidence="1 2">DSM 40847</strain>
    </source>
</reference>
<evidence type="ECO:0000313" key="1">
    <source>
        <dbReference type="EMBL" id="EMF01265.1"/>
    </source>
</evidence>
<dbReference type="STRING" id="1223523.H340_07411"/>
<dbReference type="RefSeq" id="WP_004941351.1">
    <property type="nucleotide sequence ID" value="NZ_AORZ01000014.1"/>
</dbReference>
<proteinExistence type="predicted"/>
<dbReference type="AlphaFoldDB" id="M3BNP6"/>
<dbReference type="eggNOG" id="ENOG5034515">
    <property type="taxonomic scope" value="Bacteria"/>
</dbReference>
<sequence>MALIMLGKDPESPSGGSPTIYYDDVKDTYLVQGWKVEDAERLGEMDIPDHESAVEIPRRVVKFFLEMGLHAKDADVEVTTDGSAPNV</sequence>
<comment type="caution">
    <text evidence="1">The sequence shown here is derived from an EMBL/GenBank/DDBJ whole genome shotgun (WGS) entry which is preliminary data.</text>
</comment>
<gene>
    <name evidence="1" type="ORF">H340_07411</name>
</gene>
<organism evidence="1 2">
    <name type="scientific">Streptomyces mobaraensis (strain ATCC 29032 / DSM 40847 / JCM 4168 / NBRC 13819 / NCIMB 11159 / IPCR 16-22)</name>
    <dbReference type="NCBI Taxonomy" id="1223523"/>
    <lineage>
        <taxon>Bacteria</taxon>
        <taxon>Bacillati</taxon>
        <taxon>Actinomycetota</taxon>
        <taxon>Actinomycetes</taxon>
        <taxon>Kitasatosporales</taxon>
        <taxon>Streptomycetaceae</taxon>
        <taxon>Streptomyces</taxon>
    </lineage>
</organism>
<accession>M3BNP6</accession>
<protein>
    <submittedName>
        <fullName evidence="1">Uncharacterized protein</fullName>
    </submittedName>
</protein>
<dbReference type="PATRIC" id="fig|1223523.3.peg.1520"/>
<name>M3BNP6_STRM1</name>